<evidence type="ECO:0000313" key="4">
    <source>
        <dbReference type="Proteomes" id="UP000482155"/>
    </source>
</evidence>
<name>A0A6B3SW00_9BURK</name>
<feature type="domain" description="MOSC" evidence="2">
    <location>
        <begin position="32"/>
        <end position="172"/>
    </location>
</feature>
<sequence>MKILSVNVGRAAELFVPQSERMRRIVSGIRKHAVDGPVQVRRLGLDGDEQADLTVHGGLVKAVYAYPSEHYPFWQDRRADVFKQEEVLPPGTMGENLTLAGLLETETWVGDRLHAGSVILQVTEPRQPCFKFNARMGFSHASKLMLQSGFTGFYLRVIQEGELRADDPVRLEPGPRQTSIAQLSEQRRKGRQRDLF</sequence>
<dbReference type="Gene3D" id="2.40.33.20">
    <property type="entry name" value="PK beta-barrel domain-like"/>
    <property type="match status" value="1"/>
</dbReference>
<proteinExistence type="predicted"/>
<dbReference type="EMBL" id="JAAIVB010000073">
    <property type="protein sequence ID" value="NEX63575.1"/>
    <property type="molecule type" value="Genomic_DNA"/>
</dbReference>
<dbReference type="SUPFAM" id="SSF50800">
    <property type="entry name" value="PK beta-barrel domain-like"/>
    <property type="match status" value="1"/>
</dbReference>
<gene>
    <name evidence="3" type="ORF">G3574_21055</name>
</gene>
<evidence type="ECO:0000256" key="1">
    <source>
        <dbReference type="SAM" id="MobiDB-lite"/>
    </source>
</evidence>
<dbReference type="AlphaFoldDB" id="A0A6B3SW00"/>
<feature type="region of interest" description="Disordered" evidence="1">
    <location>
        <begin position="167"/>
        <end position="196"/>
    </location>
</feature>
<dbReference type="Proteomes" id="UP000482155">
    <property type="component" value="Unassembled WGS sequence"/>
</dbReference>
<reference evidence="3 4" key="1">
    <citation type="submission" date="2020-02" db="EMBL/GenBank/DDBJ databases">
        <authorList>
            <person name="Kim M.K."/>
        </authorList>
    </citation>
    <scope>NUCLEOTIDE SEQUENCE [LARGE SCALE GENOMIC DNA]</scope>
    <source>
        <strain evidence="3 4">17J57-3</strain>
    </source>
</reference>
<dbReference type="PANTHER" id="PTHR30212">
    <property type="entry name" value="PROTEIN YIIM"/>
    <property type="match status" value="1"/>
</dbReference>
<dbReference type="PANTHER" id="PTHR30212:SF2">
    <property type="entry name" value="PROTEIN YIIM"/>
    <property type="match status" value="1"/>
</dbReference>
<dbReference type="InterPro" id="IPR052353">
    <property type="entry name" value="Benzoxazolinone_Detox_Enz"/>
</dbReference>
<organism evidence="3 4">
    <name type="scientific">Noviherbaspirillum galbum</name>
    <dbReference type="NCBI Taxonomy" id="2709383"/>
    <lineage>
        <taxon>Bacteria</taxon>
        <taxon>Pseudomonadati</taxon>
        <taxon>Pseudomonadota</taxon>
        <taxon>Betaproteobacteria</taxon>
        <taxon>Burkholderiales</taxon>
        <taxon>Oxalobacteraceae</taxon>
        <taxon>Noviherbaspirillum</taxon>
    </lineage>
</organism>
<dbReference type="InterPro" id="IPR011037">
    <property type="entry name" value="Pyrv_Knase-like_insert_dom_sf"/>
</dbReference>
<comment type="caution">
    <text evidence="3">The sequence shown here is derived from an EMBL/GenBank/DDBJ whole genome shotgun (WGS) entry which is preliminary data.</text>
</comment>
<dbReference type="GO" id="GO:0030170">
    <property type="term" value="F:pyridoxal phosphate binding"/>
    <property type="evidence" value="ECO:0007669"/>
    <property type="project" value="InterPro"/>
</dbReference>
<dbReference type="InterPro" id="IPR005302">
    <property type="entry name" value="MoCF_Sase_C"/>
</dbReference>
<dbReference type="Pfam" id="PF03473">
    <property type="entry name" value="MOSC"/>
    <property type="match status" value="1"/>
</dbReference>
<dbReference type="PROSITE" id="PS51340">
    <property type="entry name" value="MOSC"/>
    <property type="match status" value="1"/>
</dbReference>
<dbReference type="GO" id="GO:0030151">
    <property type="term" value="F:molybdenum ion binding"/>
    <property type="evidence" value="ECO:0007669"/>
    <property type="project" value="InterPro"/>
</dbReference>
<keyword evidence="4" id="KW-1185">Reference proteome</keyword>
<evidence type="ECO:0000313" key="3">
    <source>
        <dbReference type="EMBL" id="NEX63575.1"/>
    </source>
</evidence>
<dbReference type="GO" id="GO:0003824">
    <property type="term" value="F:catalytic activity"/>
    <property type="evidence" value="ECO:0007669"/>
    <property type="project" value="InterPro"/>
</dbReference>
<dbReference type="RefSeq" id="WP_163967523.1">
    <property type="nucleotide sequence ID" value="NZ_JAAIVB010000073.1"/>
</dbReference>
<protein>
    <submittedName>
        <fullName evidence="3">MOSC domain-containing protein</fullName>
    </submittedName>
</protein>
<accession>A0A6B3SW00</accession>
<evidence type="ECO:0000259" key="2">
    <source>
        <dbReference type="PROSITE" id="PS51340"/>
    </source>
</evidence>